<keyword evidence="13" id="KW-0418">Kinase</keyword>
<evidence type="ECO:0000256" key="3">
    <source>
        <dbReference type="ARBA" id="ARBA00012513"/>
    </source>
</evidence>
<protein>
    <recommendedName>
        <fullName evidence="3">non-specific serine/threonine protein kinase</fullName>
        <ecNumber evidence="3">2.7.11.1</ecNumber>
    </recommendedName>
</protein>
<dbReference type="GO" id="GO:0009653">
    <property type="term" value="P:anatomical structure morphogenesis"/>
    <property type="evidence" value="ECO:0007669"/>
    <property type="project" value="UniProtKB-ARBA"/>
</dbReference>
<evidence type="ECO:0000256" key="15">
    <source>
        <dbReference type="ARBA" id="ARBA00022989"/>
    </source>
</evidence>
<keyword evidence="17" id="KW-0675">Receptor</keyword>
<comment type="catalytic activity">
    <reaction evidence="19">
        <text>L-threonyl-[protein] + ATP = O-phospho-L-threonyl-[protein] + ADP + H(+)</text>
        <dbReference type="Rhea" id="RHEA:46608"/>
        <dbReference type="Rhea" id="RHEA-COMP:11060"/>
        <dbReference type="Rhea" id="RHEA-COMP:11605"/>
        <dbReference type="ChEBI" id="CHEBI:15378"/>
        <dbReference type="ChEBI" id="CHEBI:30013"/>
        <dbReference type="ChEBI" id="CHEBI:30616"/>
        <dbReference type="ChEBI" id="CHEBI:61977"/>
        <dbReference type="ChEBI" id="CHEBI:456216"/>
        <dbReference type="EC" id="2.7.11.1"/>
    </reaction>
</comment>
<evidence type="ECO:0000256" key="23">
    <source>
        <dbReference type="SAM" id="SignalP"/>
    </source>
</evidence>
<dbReference type="PANTHER" id="PTHR48053">
    <property type="entry name" value="LEUCINE RICH REPEAT FAMILY PROTEIN, EXPRESSED"/>
    <property type="match status" value="1"/>
</dbReference>
<feature type="transmembrane region" description="Helical" evidence="22">
    <location>
        <begin position="561"/>
        <end position="586"/>
    </location>
</feature>
<dbReference type="FunFam" id="3.80.10.10:FF:000383">
    <property type="entry name" value="Leucine-rich repeat receptor protein kinase EMS1"/>
    <property type="match status" value="1"/>
</dbReference>
<accession>A0A2P5YAQ1</accession>
<comment type="subcellular location">
    <subcellularLocation>
        <location evidence="1">Cell membrane</location>
        <topology evidence="1">Single-pass type I membrane protein</topology>
    </subcellularLocation>
</comment>
<evidence type="ECO:0000256" key="18">
    <source>
        <dbReference type="ARBA" id="ARBA00023180"/>
    </source>
</evidence>
<evidence type="ECO:0000256" key="5">
    <source>
        <dbReference type="ARBA" id="ARBA00022527"/>
    </source>
</evidence>
<dbReference type="InterPro" id="IPR055414">
    <property type="entry name" value="LRR_R13L4/SHOC2-like"/>
</dbReference>
<dbReference type="Pfam" id="PF08263">
    <property type="entry name" value="LRRNT_2"/>
    <property type="match status" value="1"/>
</dbReference>
<evidence type="ECO:0000256" key="16">
    <source>
        <dbReference type="ARBA" id="ARBA00023136"/>
    </source>
</evidence>
<dbReference type="Pfam" id="PF00560">
    <property type="entry name" value="LRR_1"/>
    <property type="match status" value="5"/>
</dbReference>
<dbReference type="InterPro" id="IPR003591">
    <property type="entry name" value="Leu-rich_rpt_typical-subtyp"/>
</dbReference>
<dbReference type="Pfam" id="PF00069">
    <property type="entry name" value="Pkinase"/>
    <property type="match status" value="1"/>
</dbReference>
<dbReference type="GO" id="GO:0005886">
    <property type="term" value="C:plasma membrane"/>
    <property type="evidence" value="ECO:0007669"/>
    <property type="project" value="UniProtKB-SubCell"/>
</dbReference>
<feature type="signal peptide" evidence="23">
    <location>
        <begin position="1"/>
        <end position="22"/>
    </location>
</feature>
<keyword evidence="12 21" id="KW-0547">Nucleotide-binding</keyword>
<dbReference type="InterPro" id="IPR017441">
    <property type="entry name" value="Protein_kinase_ATP_BS"/>
</dbReference>
<feature type="chain" id="PRO_5015156027" description="non-specific serine/threonine protein kinase" evidence="23">
    <location>
        <begin position="23"/>
        <end position="929"/>
    </location>
</feature>
<comment type="catalytic activity">
    <reaction evidence="20">
        <text>L-seryl-[protein] + ATP = O-phospho-L-seryl-[protein] + ADP + H(+)</text>
        <dbReference type="Rhea" id="RHEA:17989"/>
        <dbReference type="Rhea" id="RHEA-COMP:9863"/>
        <dbReference type="Rhea" id="RHEA-COMP:11604"/>
        <dbReference type="ChEBI" id="CHEBI:15378"/>
        <dbReference type="ChEBI" id="CHEBI:29999"/>
        <dbReference type="ChEBI" id="CHEBI:30616"/>
        <dbReference type="ChEBI" id="CHEBI:83421"/>
        <dbReference type="ChEBI" id="CHEBI:456216"/>
        <dbReference type="EC" id="2.7.11.1"/>
    </reaction>
</comment>
<reference evidence="25 26" key="1">
    <citation type="submission" date="2015-01" db="EMBL/GenBank/DDBJ databases">
        <title>Genome of allotetraploid Gossypium barbadense reveals genomic plasticity and fiber elongation in cotton evolution.</title>
        <authorList>
            <person name="Chen X."/>
            <person name="Liu X."/>
            <person name="Zhao B."/>
            <person name="Zheng H."/>
            <person name="Hu Y."/>
            <person name="Lu G."/>
            <person name="Yang C."/>
            <person name="Chen J."/>
            <person name="Shan C."/>
            <person name="Zhang L."/>
            <person name="Zhou Y."/>
            <person name="Wang L."/>
            <person name="Guo W."/>
            <person name="Bai Y."/>
            <person name="Ruan J."/>
            <person name="Shangguan X."/>
            <person name="Mao Y."/>
            <person name="Jiang J."/>
            <person name="Zhu Y."/>
            <person name="Lei J."/>
            <person name="Kang H."/>
            <person name="Chen S."/>
            <person name="He X."/>
            <person name="Wang R."/>
            <person name="Wang Y."/>
            <person name="Chen J."/>
            <person name="Wang L."/>
            <person name="Yu S."/>
            <person name="Wang B."/>
            <person name="Wei J."/>
            <person name="Song S."/>
            <person name="Lu X."/>
            <person name="Gao Z."/>
            <person name="Gu W."/>
            <person name="Deng X."/>
            <person name="Ma D."/>
            <person name="Wang S."/>
            <person name="Liang W."/>
            <person name="Fang L."/>
            <person name="Cai C."/>
            <person name="Zhu X."/>
            <person name="Zhou B."/>
            <person name="Zhang Y."/>
            <person name="Chen Z."/>
            <person name="Xu S."/>
            <person name="Zhu R."/>
            <person name="Wang S."/>
            <person name="Zhang T."/>
            <person name="Zhao G."/>
        </authorList>
    </citation>
    <scope>NUCLEOTIDE SEQUENCE [LARGE SCALE GENOMIC DNA]</scope>
    <source>
        <strain evidence="26">cv. Xinhai21</strain>
        <tissue evidence="25">Leaf</tissue>
    </source>
</reference>
<evidence type="ECO:0000256" key="10">
    <source>
        <dbReference type="ARBA" id="ARBA00022729"/>
    </source>
</evidence>
<dbReference type="InterPro" id="IPR001611">
    <property type="entry name" value="Leu-rich_rpt"/>
</dbReference>
<dbReference type="Pfam" id="PF13855">
    <property type="entry name" value="LRR_8"/>
    <property type="match status" value="1"/>
</dbReference>
<sequence>MASFSIPFKLIVFFLFFASSHAFSSKTIASREAEALLKWKASLPNDTQTLLSSLWGGSNHCNWTGITCNNAGSITDMILIEYELKLRGTLHNLNFFYFPNLIWLNLRNNSLYGSIPSHIGNLSNLNFLDLAYNNFSGNIPSEIGLLKCLSTLSLRYNSISGSIPREILNLTKLHYLDLAQNNILGSIPSDIGRLSSLTVLFLYQNHLTGTIPISIGDLQNLSQIDLADNRLNGSIPKEIGMIRSLWLLDLSNNHLTGPIPTCIGNLSNMNYLYLWSNNFSGSIPDEIGMLKSLFDLQLSNNNLTGVIPDSIGNLTNLEKLVLHFNRLSGSIPTSIGNLNKFFNLTNLEKLVLHFNRLSGSIPTSIGNLNKFFCELSPNWGQCHNLTSLLISNDKNCGKIPFELGHLKMMNHLYLSDNHFSGKIPSEIGLLSKLEQLDLASNNLSGPIPDDLGNCFKLFNLNLSKNNLEESIPSSISYINSLQSLDLSQNSLIGAFNNLRGLRFVNISFNQFEGPIPNLKTFHEASFDALRNNKCLCGNATGLMACVPSFLSNHGRGKRTKVIISVMLPLFGGILFIFLLVGSFFTFCKQTRTKESKLREEQQRDIFTVLGFNGSILHDNIIEATEDFSSDYCIGSGGYGSVYKAALPTGQVVAVKKLHRSEDNILINNLKAFESKIIALLEIRHRNIVKMYGFCSHPKHSFLVYEHVEGGSLRMVLSNNEQSKELDWKKRLNVVKGLANALSYMHHGHSHPIVHRDISSNNVLLDLDYEVLVSDFGTARILKPDSSNWTSLAGTYGYIAPELAYTMRVDEKCDIYSFGVLTTEVFMGRHPGDLISYFSSLESASSSMSNDRQVLLKDTIDQRLAPPVGQSAKDVVSTMKIALACLNSNPQLRPTMQQVSQALGRQYLPLPSVFRTIKLEELLGDVVCNV</sequence>
<dbReference type="InterPro" id="IPR032675">
    <property type="entry name" value="LRR_dom_sf"/>
</dbReference>
<evidence type="ECO:0000313" key="25">
    <source>
        <dbReference type="EMBL" id="PPS12692.1"/>
    </source>
</evidence>
<dbReference type="InterPro" id="IPR011009">
    <property type="entry name" value="Kinase-like_dom_sf"/>
</dbReference>
<dbReference type="PROSITE" id="PS50011">
    <property type="entry name" value="PROTEIN_KINASE_DOM"/>
    <property type="match status" value="1"/>
</dbReference>
<keyword evidence="4" id="KW-1003">Cell membrane</keyword>
<dbReference type="SMART" id="SM00369">
    <property type="entry name" value="LRR_TYP"/>
    <property type="match status" value="8"/>
</dbReference>
<evidence type="ECO:0000313" key="26">
    <source>
        <dbReference type="Proteomes" id="UP000239757"/>
    </source>
</evidence>
<evidence type="ECO:0000256" key="20">
    <source>
        <dbReference type="ARBA" id="ARBA00048679"/>
    </source>
</evidence>
<dbReference type="SUPFAM" id="SSF56112">
    <property type="entry name" value="Protein kinase-like (PK-like)"/>
    <property type="match status" value="1"/>
</dbReference>
<dbReference type="GO" id="GO:0099402">
    <property type="term" value="P:plant organ development"/>
    <property type="evidence" value="ECO:0007669"/>
    <property type="project" value="UniProtKB-ARBA"/>
</dbReference>
<keyword evidence="7" id="KW-0433">Leucine-rich repeat</keyword>
<feature type="domain" description="Protein kinase" evidence="24">
    <location>
        <begin position="627"/>
        <end position="907"/>
    </location>
</feature>
<evidence type="ECO:0000256" key="14">
    <source>
        <dbReference type="ARBA" id="ARBA00022840"/>
    </source>
</evidence>
<gene>
    <name evidence="25" type="ORF">GOBAR_AA07944</name>
</gene>
<dbReference type="SUPFAM" id="SSF52047">
    <property type="entry name" value="RNI-like"/>
    <property type="match status" value="1"/>
</dbReference>
<dbReference type="FunFam" id="3.30.200.20:FF:000309">
    <property type="entry name" value="Leucine-rich repeat receptor protein kinase MSP1"/>
    <property type="match status" value="1"/>
</dbReference>
<dbReference type="PROSITE" id="PS00109">
    <property type="entry name" value="PROTEIN_KINASE_TYR"/>
    <property type="match status" value="1"/>
</dbReference>
<evidence type="ECO:0000256" key="21">
    <source>
        <dbReference type="PROSITE-ProRule" id="PRU10141"/>
    </source>
</evidence>
<dbReference type="Pfam" id="PF23598">
    <property type="entry name" value="LRR_14"/>
    <property type="match status" value="1"/>
</dbReference>
<evidence type="ECO:0000259" key="24">
    <source>
        <dbReference type="PROSITE" id="PS50011"/>
    </source>
</evidence>
<keyword evidence="18" id="KW-0325">Glycoprotein</keyword>
<evidence type="ECO:0000256" key="17">
    <source>
        <dbReference type="ARBA" id="ARBA00023170"/>
    </source>
</evidence>
<evidence type="ECO:0000256" key="13">
    <source>
        <dbReference type="ARBA" id="ARBA00022777"/>
    </source>
</evidence>
<proteinExistence type="inferred from homology"/>
<keyword evidence="14 21" id="KW-0067">ATP-binding</keyword>
<dbReference type="InterPro" id="IPR013210">
    <property type="entry name" value="LRR_N_plant-typ"/>
</dbReference>
<keyword evidence="15 22" id="KW-1133">Transmembrane helix</keyword>
<evidence type="ECO:0000256" key="1">
    <source>
        <dbReference type="ARBA" id="ARBA00004251"/>
    </source>
</evidence>
<dbReference type="EC" id="2.7.11.1" evidence="3"/>
<dbReference type="Gene3D" id="3.30.200.20">
    <property type="entry name" value="Phosphorylase Kinase, domain 1"/>
    <property type="match status" value="1"/>
</dbReference>
<dbReference type="PROSITE" id="PS00107">
    <property type="entry name" value="PROTEIN_KINASE_ATP"/>
    <property type="match status" value="1"/>
</dbReference>
<evidence type="ECO:0000256" key="19">
    <source>
        <dbReference type="ARBA" id="ARBA00047899"/>
    </source>
</evidence>
<dbReference type="FunFam" id="1.10.510.10:FF:000445">
    <property type="entry name" value="MDIS1-interacting receptor like kinase 2"/>
    <property type="match status" value="1"/>
</dbReference>
<dbReference type="PANTHER" id="PTHR48053:SF168">
    <property type="entry name" value="LRR RECEPTOR-LIKE KINASE FAMILY PROTEIN"/>
    <property type="match status" value="1"/>
</dbReference>
<name>A0A2P5YAQ1_GOSBA</name>
<evidence type="ECO:0000256" key="9">
    <source>
        <dbReference type="ARBA" id="ARBA00022692"/>
    </source>
</evidence>
<evidence type="ECO:0000256" key="11">
    <source>
        <dbReference type="ARBA" id="ARBA00022737"/>
    </source>
</evidence>
<dbReference type="SMART" id="SM00365">
    <property type="entry name" value="LRR_SD22"/>
    <property type="match status" value="6"/>
</dbReference>
<dbReference type="Proteomes" id="UP000239757">
    <property type="component" value="Unassembled WGS sequence"/>
</dbReference>
<organism evidence="25 26">
    <name type="scientific">Gossypium barbadense</name>
    <name type="common">Sea Island cotton</name>
    <name type="synonym">Hibiscus barbadensis</name>
    <dbReference type="NCBI Taxonomy" id="3634"/>
    <lineage>
        <taxon>Eukaryota</taxon>
        <taxon>Viridiplantae</taxon>
        <taxon>Streptophyta</taxon>
        <taxon>Embryophyta</taxon>
        <taxon>Tracheophyta</taxon>
        <taxon>Spermatophyta</taxon>
        <taxon>Magnoliopsida</taxon>
        <taxon>eudicotyledons</taxon>
        <taxon>Gunneridae</taxon>
        <taxon>Pentapetalae</taxon>
        <taxon>rosids</taxon>
        <taxon>malvids</taxon>
        <taxon>Malvales</taxon>
        <taxon>Malvaceae</taxon>
        <taxon>Malvoideae</taxon>
        <taxon>Gossypium</taxon>
    </lineage>
</organism>
<keyword evidence="16 22" id="KW-0472">Membrane</keyword>
<dbReference type="SUPFAM" id="SSF52058">
    <property type="entry name" value="L domain-like"/>
    <property type="match status" value="1"/>
</dbReference>
<keyword evidence="6" id="KW-0597">Phosphoprotein</keyword>
<dbReference type="Gene3D" id="3.80.10.10">
    <property type="entry name" value="Ribonuclease Inhibitor"/>
    <property type="match status" value="4"/>
</dbReference>
<dbReference type="GO" id="GO:0004674">
    <property type="term" value="F:protein serine/threonine kinase activity"/>
    <property type="evidence" value="ECO:0007669"/>
    <property type="project" value="UniProtKB-KW"/>
</dbReference>
<dbReference type="InterPro" id="IPR000719">
    <property type="entry name" value="Prot_kinase_dom"/>
</dbReference>
<evidence type="ECO:0000256" key="6">
    <source>
        <dbReference type="ARBA" id="ARBA00022553"/>
    </source>
</evidence>
<keyword evidence="5" id="KW-0723">Serine/threonine-protein kinase</keyword>
<evidence type="ECO:0000256" key="8">
    <source>
        <dbReference type="ARBA" id="ARBA00022679"/>
    </source>
</evidence>
<dbReference type="FunFam" id="3.80.10.10:FF:000356">
    <property type="entry name" value="LRR receptor-like serine/threonine-protein kinase"/>
    <property type="match status" value="1"/>
</dbReference>
<dbReference type="InterPro" id="IPR051716">
    <property type="entry name" value="Plant_RL_S/T_kinase"/>
</dbReference>
<evidence type="ECO:0000256" key="7">
    <source>
        <dbReference type="ARBA" id="ARBA00022614"/>
    </source>
</evidence>
<evidence type="ECO:0000256" key="2">
    <source>
        <dbReference type="ARBA" id="ARBA00009592"/>
    </source>
</evidence>
<comment type="similarity">
    <text evidence="2">Belongs to the RLP family.</text>
</comment>
<evidence type="ECO:0000256" key="22">
    <source>
        <dbReference type="SAM" id="Phobius"/>
    </source>
</evidence>
<dbReference type="AlphaFoldDB" id="A0A2P5YAQ1"/>
<evidence type="ECO:0000256" key="12">
    <source>
        <dbReference type="ARBA" id="ARBA00022741"/>
    </source>
</evidence>
<keyword evidence="11" id="KW-0677">Repeat</keyword>
<dbReference type="FunFam" id="3.80.10.10:FF:000400">
    <property type="entry name" value="Nuclear pore complex protein NUP107"/>
    <property type="match status" value="1"/>
</dbReference>
<dbReference type="EMBL" id="KZ663445">
    <property type="protein sequence ID" value="PPS12692.1"/>
    <property type="molecule type" value="Genomic_DNA"/>
</dbReference>
<keyword evidence="9 22" id="KW-0812">Transmembrane</keyword>
<dbReference type="OrthoDB" id="676979at2759"/>
<dbReference type="Gene3D" id="1.10.510.10">
    <property type="entry name" value="Transferase(Phosphotransferase) domain 1"/>
    <property type="match status" value="1"/>
</dbReference>
<dbReference type="GO" id="GO:0005524">
    <property type="term" value="F:ATP binding"/>
    <property type="evidence" value="ECO:0007669"/>
    <property type="project" value="UniProtKB-UniRule"/>
</dbReference>
<keyword evidence="8" id="KW-0808">Transferase</keyword>
<dbReference type="FunFam" id="3.80.10.10:FF:000095">
    <property type="entry name" value="LRR receptor-like serine/threonine-protein kinase GSO1"/>
    <property type="match status" value="1"/>
</dbReference>
<evidence type="ECO:0000256" key="4">
    <source>
        <dbReference type="ARBA" id="ARBA00022475"/>
    </source>
</evidence>
<feature type="binding site" evidence="21">
    <location>
        <position position="656"/>
    </location>
    <ligand>
        <name>ATP</name>
        <dbReference type="ChEBI" id="CHEBI:30616"/>
    </ligand>
</feature>
<keyword evidence="10 23" id="KW-0732">Signal</keyword>
<dbReference type="InterPro" id="IPR008266">
    <property type="entry name" value="Tyr_kinase_AS"/>
</dbReference>